<keyword evidence="9" id="KW-1185">Reference proteome</keyword>
<evidence type="ECO:0000256" key="5">
    <source>
        <dbReference type="PROSITE-ProRule" id="PRU00723"/>
    </source>
</evidence>
<evidence type="ECO:0000259" key="7">
    <source>
        <dbReference type="PROSITE" id="PS50103"/>
    </source>
</evidence>
<dbReference type="InterPro" id="IPR036855">
    <property type="entry name" value="Znf_CCCH_sf"/>
</dbReference>
<evidence type="ECO:0000313" key="8">
    <source>
        <dbReference type="EnsemblMetazoa" id="XP_022656712"/>
    </source>
</evidence>
<dbReference type="SUPFAM" id="SSF90229">
    <property type="entry name" value="CCCH zinc finger"/>
    <property type="match status" value="2"/>
</dbReference>
<evidence type="ECO:0000313" key="9">
    <source>
        <dbReference type="Proteomes" id="UP000594260"/>
    </source>
</evidence>
<dbReference type="KEGG" id="vde:111248494"/>
<keyword evidence="3 5" id="KW-0863">Zinc-finger</keyword>
<dbReference type="PANTHER" id="PTHR12547:SF18">
    <property type="entry name" value="PROTEIN TIS11"/>
    <property type="match status" value="1"/>
</dbReference>
<feature type="compositionally biased region" description="Basic residues" evidence="6">
    <location>
        <begin position="22"/>
        <end position="32"/>
    </location>
</feature>
<evidence type="ECO:0000256" key="2">
    <source>
        <dbReference type="ARBA" id="ARBA00022737"/>
    </source>
</evidence>
<evidence type="ECO:0000256" key="6">
    <source>
        <dbReference type="SAM" id="MobiDB-lite"/>
    </source>
</evidence>
<dbReference type="Pfam" id="PF00642">
    <property type="entry name" value="zf-CCCH"/>
    <property type="match status" value="2"/>
</dbReference>
<feature type="zinc finger region" description="C3H1-type" evidence="5">
    <location>
        <begin position="33"/>
        <end position="61"/>
    </location>
</feature>
<name>A0A7M7JSY5_VARDE</name>
<dbReference type="Gene3D" id="4.10.1000.10">
    <property type="entry name" value="Zinc finger, CCCH-type"/>
    <property type="match status" value="2"/>
</dbReference>
<accession>A0A7M7JSY5</accession>
<dbReference type="EnsemblMetazoa" id="XM_022800977">
    <property type="protein sequence ID" value="XP_022656712"/>
    <property type="gene ID" value="LOC111248494"/>
</dbReference>
<dbReference type="Proteomes" id="UP000594260">
    <property type="component" value="Unplaced"/>
</dbReference>
<proteinExistence type="predicted"/>
<organism evidence="8 9">
    <name type="scientific">Varroa destructor</name>
    <name type="common">Honeybee mite</name>
    <dbReference type="NCBI Taxonomy" id="109461"/>
    <lineage>
        <taxon>Eukaryota</taxon>
        <taxon>Metazoa</taxon>
        <taxon>Ecdysozoa</taxon>
        <taxon>Arthropoda</taxon>
        <taxon>Chelicerata</taxon>
        <taxon>Arachnida</taxon>
        <taxon>Acari</taxon>
        <taxon>Parasitiformes</taxon>
        <taxon>Mesostigmata</taxon>
        <taxon>Gamasina</taxon>
        <taxon>Dermanyssoidea</taxon>
        <taxon>Varroidae</taxon>
        <taxon>Varroa</taxon>
    </lineage>
</organism>
<keyword evidence="1 5" id="KW-0479">Metal-binding</keyword>
<evidence type="ECO:0000256" key="3">
    <source>
        <dbReference type="ARBA" id="ARBA00022771"/>
    </source>
</evidence>
<dbReference type="PANTHER" id="PTHR12547">
    <property type="entry name" value="CCCH ZINC FINGER/TIS11-RELATED"/>
    <property type="match status" value="1"/>
</dbReference>
<dbReference type="GO" id="GO:0003729">
    <property type="term" value="F:mRNA binding"/>
    <property type="evidence" value="ECO:0007669"/>
    <property type="project" value="InterPro"/>
</dbReference>
<feature type="region of interest" description="Disordered" evidence="6">
    <location>
        <begin position="1"/>
        <end position="32"/>
    </location>
</feature>
<feature type="zinc finger region" description="C3H1-type" evidence="5">
    <location>
        <begin position="71"/>
        <end position="99"/>
    </location>
</feature>
<sequence length="156" mass="18684">MHLDKHLDNTSDPSMTPMIPRGRTRPHLTQKQKVKTELCRNIAEAGRCQYQDRCLFAHSERELRQRPTNPKFRKDKCKTFHNEGFCGYGTRCSFKHVIQDELITQLNKMVENFWRWKESTQTCREMNRTELNMEPCNRRFQYAPKKNTEFIALSRS</sequence>
<dbReference type="GO" id="GO:0051252">
    <property type="term" value="P:regulation of RNA metabolic process"/>
    <property type="evidence" value="ECO:0007669"/>
    <property type="project" value="UniProtKB-ARBA"/>
</dbReference>
<dbReference type="AlphaFoldDB" id="A0A7M7JSY5"/>
<protein>
    <recommendedName>
        <fullName evidence="7">C3H1-type domain-containing protein</fullName>
    </recommendedName>
</protein>
<feature type="domain" description="C3H1-type" evidence="7">
    <location>
        <begin position="71"/>
        <end position="99"/>
    </location>
</feature>
<dbReference type="InterPro" id="IPR045877">
    <property type="entry name" value="ZFP36-like"/>
</dbReference>
<dbReference type="InParanoid" id="A0A7M7JSY5"/>
<feature type="domain" description="C3H1-type" evidence="7">
    <location>
        <begin position="33"/>
        <end position="61"/>
    </location>
</feature>
<dbReference type="SMART" id="SM00356">
    <property type="entry name" value="ZnF_C3H1"/>
    <property type="match status" value="2"/>
</dbReference>
<dbReference type="GO" id="GO:0008270">
    <property type="term" value="F:zinc ion binding"/>
    <property type="evidence" value="ECO:0007669"/>
    <property type="project" value="UniProtKB-KW"/>
</dbReference>
<reference evidence="8" key="1">
    <citation type="submission" date="2021-01" db="UniProtKB">
        <authorList>
            <consortium name="EnsemblMetazoa"/>
        </authorList>
    </citation>
    <scope>IDENTIFICATION</scope>
</reference>
<dbReference type="GeneID" id="111248494"/>
<keyword evidence="4 5" id="KW-0862">Zinc</keyword>
<dbReference type="FunFam" id="4.10.1000.10:FF:000003">
    <property type="entry name" value="Zinc finger CCCH domain-containing protein"/>
    <property type="match status" value="1"/>
</dbReference>
<dbReference type="RefSeq" id="XP_022656712.1">
    <property type="nucleotide sequence ID" value="XM_022800977.1"/>
</dbReference>
<dbReference type="GO" id="GO:0010468">
    <property type="term" value="P:regulation of gene expression"/>
    <property type="evidence" value="ECO:0007669"/>
    <property type="project" value="UniProtKB-ARBA"/>
</dbReference>
<evidence type="ECO:0000256" key="1">
    <source>
        <dbReference type="ARBA" id="ARBA00022723"/>
    </source>
</evidence>
<dbReference type="OrthoDB" id="410307at2759"/>
<dbReference type="PROSITE" id="PS50103">
    <property type="entry name" value="ZF_C3H1"/>
    <property type="match status" value="2"/>
</dbReference>
<dbReference type="InterPro" id="IPR000571">
    <property type="entry name" value="Znf_CCCH"/>
</dbReference>
<keyword evidence="2" id="KW-0677">Repeat</keyword>
<evidence type="ECO:0000256" key="4">
    <source>
        <dbReference type="ARBA" id="ARBA00022833"/>
    </source>
</evidence>